<proteinExistence type="predicted"/>
<protein>
    <submittedName>
        <fullName evidence="1">Uncharacterized protein</fullName>
    </submittedName>
</protein>
<gene>
    <name evidence="1" type="ORF">EZS28_052218</name>
</gene>
<sequence>MKLDVKMGPCVIYAPMNAHSTEMAVLSFDQLTLTNTHDEIVSKEDKKDKSGKKEKKWTVEELRKTKPEDLPKYIPVAHYKEHDDIKLQGFALSFITKQDGKELTAQPIQQLRENEQIQQQTENISRVKYIEEQYVSLLHLYLPRTILDAAEQKSKAYLDISQDKRIKRHEEDNTLDIVNFKSSFTTSSISQIVDSSSSSSSSNISKQYEPRFFLITQHSHLIVILVPFSLNVLADRLLDPIDAALYNEPKIGAQLDMDPIVMRVTDSVVDKGIDFAAD</sequence>
<dbReference type="AlphaFoldDB" id="A0A5J4SF01"/>
<feature type="non-terminal residue" evidence="1">
    <location>
        <position position="278"/>
    </location>
</feature>
<organism evidence="1 2">
    <name type="scientific">Streblomastix strix</name>
    <dbReference type="NCBI Taxonomy" id="222440"/>
    <lineage>
        <taxon>Eukaryota</taxon>
        <taxon>Metamonada</taxon>
        <taxon>Preaxostyla</taxon>
        <taxon>Oxymonadida</taxon>
        <taxon>Streblomastigidae</taxon>
        <taxon>Streblomastix</taxon>
    </lineage>
</organism>
<evidence type="ECO:0000313" key="1">
    <source>
        <dbReference type="EMBL" id="KAA6344749.1"/>
    </source>
</evidence>
<name>A0A5J4SF01_9EUKA</name>
<reference evidence="1 2" key="1">
    <citation type="submission" date="2019-03" db="EMBL/GenBank/DDBJ databases">
        <title>Single cell metagenomics reveals metabolic interactions within the superorganism composed of flagellate Streblomastix strix and complex community of Bacteroidetes bacteria on its surface.</title>
        <authorList>
            <person name="Treitli S.C."/>
            <person name="Kolisko M."/>
            <person name="Husnik F."/>
            <person name="Keeling P."/>
            <person name="Hampl V."/>
        </authorList>
    </citation>
    <scope>NUCLEOTIDE SEQUENCE [LARGE SCALE GENOMIC DNA]</scope>
    <source>
        <strain evidence="1">ST1C</strain>
    </source>
</reference>
<comment type="caution">
    <text evidence="1">The sequence shown here is derived from an EMBL/GenBank/DDBJ whole genome shotgun (WGS) entry which is preliminary data.</text>
</comment>
<dbReference type="EMBL" id="SNRW01040335">
    <property type="protein sequence ID" value="KAA6344749.1"/>
    <property type="molecule type" value="Genomic_DNA"/>
</dbReference>
<dbReference type="Proteomes" id="UP000324800">
    <property type="component" value="Unassembled WGS sequence"/>
</dbReference>
<evidence type="ECO:0000313" key="2">
    <source>
        <dbReference type="Proteomes" id="UP000324800"/>
    </source>
</evidence>
<accession>A0A5J4SF01</accession>